<proteinExistence type="predicted"/>
<gene>
    <name evidence="7" type="ORF">DCF25_10890</name>
</gene>
<organism evidence="7 8">
    <name type="scientific">Leptolyngbya foveolarum</name>
    <dbReference type="NCBI Taxonomy" id="47253"/>
    <lineage>
        <taxon>Bacteria</taxon>
        <taxon>Bacillati</taxon>
        <taxon>Cyanobacteriota</taxon>
        <taxon>Cyanophyceae</taxon>
        <taxon>Leptolyngbyales</taxon>
        <taxon>Leptolyngbyaceae</taxon>
        <taxon>Leptolyngbya group</taxon>
        <taxon>Leptolyngbya</taxon>
    </lineage>
</organism>
<evidence type="ECO:0000259" key="6">
    <source>
        <dbReference type="PROSITE" id="PS50110"/>
    </source>
</evidence>
<dbReference type="SMART" id="SM00448">
    <property type="entry name" value="REC"/>
    <property type="match status" value="1"/>
</dbReference>
<dbReference type="Pfam" id="PF12833">
    <property type="entry name" value="HTH_18"/>
    <property type="match status" value="1"/>
</dbReference>
<dbReference type="Gene3D" id="3.40.50.2300">
    <property type="match status" value="1"/>
</dbReference>
<keyword evidence="4" id="KW-0597">Phosphoprotein</keyword>
<evidence type="ECO:0000256" key="1">
    <source>
        <dbReference type="ARBA" id="ARBA00023015"/>
    </source>
</evidence>
<evidence type="ECO:0000259" key="5">
    <source>
        <dbReference type="PROSITE" id="PS01124"/>
    </source>
</evidence>
<protein>
    <submittedName>
        <fullName evidence="7">DNA-binding response regulator</fullName>
    </submittedName>
</protein>
<dbReference type="InterPro" id="IPR018062">
    <property type="entry name" value="HTH_AraC-typ_CS"/>
</dbReference>
<evidence type="ECO:0000313" key="7">
    <source>
        <dbReference type="EMBL" id="PZO17596.1"/>
    </source>
</evidence>
<dbReference type="InterPro" id="IPR020449">
    <property type="entry name" value="Tscrpt_reg_AraC-type_HTH"/>
</dbReference>
<dbReference type="PANTHER" id="PTHR43280:SF2">
    <property type="entry name" value="HTH-TYPE TRANSCRIPTIONAL REGULATOR EXSA"/>
    <property type="match status" value="1"/>
</dbReference>
<dbReference type="InterPro" id="IPR018060">
    <property type="entry name" value="HTH_AraC"/>
</dbReference>
<feature type="domain" description="HTH araC/xylS-type" evidence="5">
    <location>
        <begin position="187"/>
        <end position="285"/>
    </location>
</feature>
<sequence>MTQYSIGVHQLFQPPIPMKTFAVKKQENHEHQTSKRILVVDSQPITRDTCLLALRTKGFDPMGAESTQVGLNAIQLEPPDLIICDANTNASGEISLVQALRTHPNTAIIPIVFLLTSLTRSALHKSVLIGVNACLARPIEAEELFQVVSSQLKKQAVLHEHYARSPAYPSALSSLYQISDNTDSPLSQALQFISDNHTQPIALSDVAQFVGYSPAYLTTQMKKQTGQTIQQWIIQLRMATACSLLTNTNSSVEGIASQVGYQNTTHFFRQFRRLYGTTPQVWRNQRWQIVSP</sequence>
<dbReference type="PROSITE" id="PS01124">
    <property type="entry name" value="HTH_ARAC_FAMILY_2"/>
    <property type="match status" value="1"/>
</dbReference>
<feature type="modified residue" description="4-aspartylphosphate" evidence="4">
    <location>
        <position position="85"/>
    </location>
</feature>
<keyword evidence="3" id="KW-0804">Transcription</keyword>
<dbReference type="Pfam" id="PF00072">
    <property type="entry name" value="Response_reg"/>
    <property type="match status" value="1"/>
</dbReference>
<dbReference type="Proteomes" id="UP000249354">
    <property type="component" value="Unassembled WGS sequence"/>
</dbReference>
<dbReference type="EMBL" id="QBMC01000065">
    <property type="protein sequence ID" value="PZO17596.1"/>
    <property type="molecule type" value="Genomic_DNA"/>
</dbReference>
<dbReference type="PRINTS" id="PR00032">
    <property type="entry name" value="HTHARAC"/>
</dbReference>
<dbReference type="GO" id="GO:0000160">
    <property type="term" value="P:phosphorelay signal transduction system"/>
    <property type="evidence" value="ECO:0007669"/>
    <property type="project" value="InterPro"/>
</dbReference>
<reference evidence="7 8" key="2">
    <citation type="submission" date="2018-06" db="EMBL/GenBank/DDBJ databases">
        <title>Metagenomic assembly of (sub)arctic Cyanobacteria and their associated microbiome from non-axenic cultures.</title>
        <authorList>
            <person name="Baurain D."/>
        </authorList>
    </citation>
    <scope>NUCLEOTIDE SEQUENCE [LARGE SCALE GENOMIC DNA]</scope>
    <source>
        <strain evidence="7">ULC129bin1</strain>
    </source>
</reference>
<feature type="domain" description="Response regulatory" evidence="6">
    <location>
        <begin position="36"/>
        <end position="152"/>
    </location>
</feature>
<dbReference type="InterPro" id="IPR009057">
    <property type="entry name" value="Homeodomain-like_sf"/>
</dbReference>
<dbReference type="InterPro" id="IPR011006">
    <property type="entry name" value="CheY-like_superfamily"/>
</dbReference>
<dbReference type="InterPro" id="IPR001789">
    <property type="entry name" value="Sig_transdc_resp-reg_receiver"/>
</dbReference>
<name>A0A2W4U8M2_9CYAN</name>
<dbReference type="GO" id="GO:0043565">
    <property type="term" value="F:sequence-specific DNA binding"/>
    <property type="evidence" value="ECO:0007669"/>
    <property type="project" value="InterPro"/>
</dbReference>
<evidence type="ECO:0000256" key="3">
    <source>
        <dbReference type="ARBA" id="ARBA00023163"/>
    </source>
</evidence>
<accession>A0A2W4U8M2</accession>
<reference evidence="8" key="1">
    <citation type="submission" date="2018-04" db="EMBL/GenBank/DDBJ databases">
        <authorList>
            <person name="Cornet L."/>
        </authorList>
    </citation>
    <scope>NUCLEOTIDE SEQUENCE [LARGE SCALE GENOMIC DNA]</scope>
</reference>
<dbReference type="SUPFAM" id="SSF46689">
    <property type="entry name" value="Homeodomain-like"/>
    <property type="match status" value="2"/>
</dbReference>
<evidence type="ECO:0000256" key="2">
    <source>
        <dbReference type="ARBA" id="ARBA00023125"/>
    </source>
</evidence>
<comment type="caution">
    <text evidence="7">The sequence shown here is derived from an EMBL/GenBank/DDBJ whole genome shotgun (WGS) entry which is preliminary data.</text>
</comment>
<dbReference type="SUPFAM" id="SSF52172">
    <property type="entry name" value="CheY-like"/>
    <property type="match status" value="1"/>
</dbReference>
<evidence type="ECO:0000256" key="4">
    <source>
        <dbReference type="PROSITE-ProRule" id="PRU00169"/>
    </source>
</evidence>
<keyword evidence="2 7" id="KW-0238">DNA-binding</keyword>
<dbReference type="SMART" id="SM00342">
    <property type="entry name" value="HTH_ARAC"/>
    <property type="match status" value="1"/>
</dbReference>
<dbReference type="Gene3D" id="1.10.10.60">
    <property type="entry name" value="Homeodomain-like"/>
    <property type="match status" value="2"/>
</dbReference>
<keyword evidence="1" id="KW-0805">Transcription regulation</keyword>
<dbReference type="PROSITE" id="PS00041">
    <property type="entry name" value="HTH_ARAC_FAMILY_1"/>
    <property type="match status" value="1"/>
</dbReference>
<dbReference type="AlphaFoldDB" id="A0A2W4U8M2"/>
<dbReference type="GO" id="GO:0003700">
    <property type="term" value="F:DNA-binding transcription factor activity"/>
    <property type="evidence" value="ECO:0007669"/>
    <property type="project" value="InterPro"/>
</dbReference>
<evidence type="ECO:0000313" key="8">
    <source>
        <dbReference type="Proteomes" id="UP000249354"/>
    </source>
</evidence>
<dbReference type="PROSITE" id="PS50110">
    <property type="entry name" value="RESPONSE_REGULATORY"/>
    <property type="match status" value="1"/>
</dbReference>
<dbReference type="PANTHER" id="PTHR43280">
    <property type="entry name" value="ARAC-FAMILY TRANSCRIPTIONAL REGULATOR"/>
    <property type="match status" value="1"/>
</dbReference>